<dbReference type="GO" id="GO:0008270">
    <property type="term" value="F:zinc ion binding"/>
    <property type="evidence" value="ECO:0007669"/>
    <property type="project" value="UniProtKB-KW"/>
</dbReference>
<dbReference type="Gene3D" id="4.10.60.10">
    <property type="entry name" value="Zinc finger, CCHC-type"/>
    <property type="match status" value="1"/>
</dbReference>
<reference evidence="4" key="1">
    <citation type="submission" date="2020-01" db="EMBL/GenBank/DDBJ databases">
        <title>Genome sequence of Kobresia littledalei, the first chromosome-level genome in the family Cyperaceae.</title>
        <authorList>
            <person name="Qu G."/>
        </authorList>
    </citation>
    <scope>NUCLEOTIDE SEQUENCE</scope>
    <source>
        <strain evidence="4">C.B.Clarke</strain>
        <tissue evidence="4">Leaf</tissue>
    </source>
</reference>
<dbReference type="EMBL" id="SWLB01000008">
    <property type="protein sequence ID" value="KAF3335236.1"/>
    <property type="molecule type" value="Genomic_DNA"/>
</dbReference>
<accession>A0A833R964</accession>
<dbReference type="Pfam" id="PF00098">
    <property type="entry name" value="zf-CCHC"/>
    <property type="match status" value="1"/>
</dbReference>
<dbReference type="InterPro" id="IPR001878">
    <property type="entry name" value="Znf_CCHC"/>
</dbReference>
<comment type="caution">
    <text evidence="4">The sequence shown here is derived from an EMBL/GenBank/DDBJ whole genome shotgun (WGS) entry which is preliminary data.</text>
</comment>
<dbReference type="SMART" id="SM00343">
    <property type="entry name" value="ZnF_C2HC"/>
    <property type="match status" value="2"/>
</dbReference>
<keyword evidence="5" id="KW-1185">Reference proteome</keyword>
<dbReference type="OrthoDB" id="10050052at2759"/>
<keyword evidence="1" id="KW-0863">Zinc-finger</keyword>
<keyword evidence="1" id="KW-0479">Metal-binding</keyword>
<evidence type="ECO:0000256" key="2">
    <source>
        <dbReference type="SAM" id="MobiDB-lite"/>
    </source>
</evidence>
<sequence length="464" mass="52478">MKPEGGGKATIMAILTIDKTALPGGQDDAYKILPILETQQDDLEKTQNIMMVGDLPILRFVKEGTQGGSASAAQQSHQLPFQDKDKEGQGTVAIDPPQKSNPLEKREGQRSNDPSSNIHNDDEGWTLVTRRIKRSGFKAAQHRRPQQTPLQMHASKLRQQQKCFRCLLKGHIQRMCRNPRRCLYCNNPGHIIRDCPSRPKRNPKVTPKGANGYKSQGLPVSHSASPKHHTHLPQNTFQTEGQAPPTNHSNAMAVPREWATMIMNEGSILWQQRPQSLDVYIAPREELSPANRFLERSAFVFAGSAANDPTIHHRIADCMGRHFHMSPTEFPMFTIHQDFGDMILIFPTDEMSQAAIERASFYVGNNTEVTLHPYAPQLQMVFDPLGGRARIHLYGLPLQHWNRIDMCTLVSGFGYPLRVAPYFHNGNYEYLTMFVACKKPEKIPFHLKLKVNPYKKKVRVEIDG</sequence>
<dbReference type="Proteomes" id="UP000623129">
    <property type="component" value="Unassembled WGS sequence"/>
</dbReference>
<feature type="region of interest" description="Disordered" evidence="2">
    <location>
        <begin position="196"/>
        <end position="248"/>
    </location>
</feature>
<feature type="domain" description="CCHC-type" evidence="3">
    <location>
        <begin position="180"/>
        <end position="197"/>
    </location>
</feature>
<feature type="compositionally biased region" description="Polar residues" evidence="2">
    <location>
        <begin position="232"/>
        <end position="248"/>
    </location>
</feature>
<keyword evidence="1" id="KW-0862">Zinc</keyword>
<dbReference type="InterPro" id="IPR036875">
    <property type="entry name" value="Znf_CCHC_sf"/>
</dbReference>
<proteinExistence type="predicted"/>
<protein>
    <submittedName>
        <fullName evidence="4">Gag-Pol polyprotein</fullName>
    </submittedName>
</protein>
<evidence type="ECO:0000259" key="3">
    <source>
        <dbReference type="PROSITE" id="PS50158"/>
    </source>
</evidence>
<evidence type="ECO:0000313" key="5">
    <source>
        <dbReference type="Proteomes" id="UP000623129"/>
    </source>
</evidence>
<dbReference type="SUPFAM" id="SSF57756">
    <property type="entry name" value="Retrovirus zinc finger-like domains"/>
    <property type="match status" value="1"/>
</dbReference>
<evidence type="ECO:0000256" key="1">
    <source>
        <dbReference type="PROSITE-ProRule" id="PRU00047"/>
    </source>
</evidence>
<dbReference type="PROSITE" id="PS50158">
    <property type="entry name" value="ZF_CCHC"/>
    <property type="match status" value="1"/>
</dbReference>
<feature type="compositionally biased region" description="Polar residues" evidence="2">
    <location>
        <begin position="68"/>
        <end position="79"/>
    </location>
</feature>
<evidence type="ECO:0000313" key="4">
    <source>
        <dbReference type="EMBL" id="KAF3335236.1"/>
    </source>
</evidence>
<gene>
    <name evidence="4" type="ORF">FCM35_KLT19743</name>
</gene>
<feature type="region of interest" description="Disordered" evidence="2">
    <location>
        <begin position="66"/>
        <end position="125"/>
    </location>
</feature>
<organism evidence="4 5">
    <name type="scientific">Carex littledalei</name>
    <dbReference type="NCBI Taxonomy" id="544730"/>
    <lineage>
        <taxon>Eukaryota</taxon>
        <taxon>Viridiplantae</taxon>
        <taxon>Streptophyta</taxon>
        <taxon>Embryophyta</taxon>
        <taxon>Tracheophyta</taxon>
        <taxon>Spermatophyta</taxon>
        <taxon>Magnoliopsida</taxon>
        <taxon>Liliopsida</taxon>
        <taxon>Poales</taxon>
        <taxon>Cyperaceae</taxon>
        <taxon>Cyperoideae</taxon>
        <taxon>Cariceae</taxon>
        <taxon>Carex</taxon>
        <taxon>Carex subgen. Euthyceras</taxon>
    </lineage>
</organism>
<name>A0A833R964_9POAL</name>
<dbReference type="GO" id="GO:0003676">
    <property type="term" value="F:nucleic acid binding"/>
    <property type="evidence" value="ECO:0007669"/>
    <property type="project" value="InterPro"/>
</dbReference>
<dbReference type="AlphaFoldDB" id="A0A833R964"/>